<feature type="chain" id="PRO_5027070622" evidence="1">
    <location>
        <begin position="30"/>
        <end position="199"/>
    </location>
</feature>
<dbReference type="Pfam" id="PF11159">
    <property type="entry name" value="DUF2939"/>
    <property type="match status" value="1"/>
</dbReference>
<keyword evidence="1" id="KW-0732">Signal</keyword>
<protein>
    <submittedName>
        <fullName evidence="2">DUF2939 domain-containing protein</fullName>
    </submittedName>
</protein>
<reference evidence="2 3" key="1">
    <citation type="journal article" date="2014" name="World J. Microbiol. Biotechnol.">
        <title>Biodiversity and physiological characteristics of Antarctic and Arctic lichens-associated bacteria.</title>
        <authorList>
            <person name="Lee Y.M."/>
            <person name="Kim E.H."/>
            <person name="Lee H.K."/>
            <person name="Hong S.G."/>
        </authorList>
    </citation>
    <scope>NUCLEOTIDE SEQUENCE [LARGE SCALE GENOMIC DNA]</scope>
    <source>
        <strain evidence="2 3">PAMC 26569</strain>
    </source>
</reference>
<accession>A0A6M8GZ84</accession>
<feature type="signal peptide" evidence="1">
    <location>
        <begin position="1"/>
        <end position="29"/>
    </location>
</feature>
<dbReference type="Proteomes" id="UP000500767">
    <property type="component" value="Chromosome"/>
</dbReference>
<keyword evidence="3" id="KW-1185">Reference proteome</keyword>
<name>A0A6M8GZ84_9PROT</name>
<dbReference type="EMBL" id="CP053708">
    <property type="protein sequence ID" value="QKE88984.1"/>
    <property type="molecule type" value="Genomic_DNA"/>
</dbReference>
<dbReference type="AlphaFoldDB" id="A0A6M8GZ84"/>
<sequence>MTRRSVRNRLLRTTRIPFACLVASLSLYAASPFVTLWSVASALQNHDVTTVQGALDWRTVRSGLKSDLGPGATVSLASSTHVAAAQDELPDFGTSFATTIVSHVVDDVITPEHLVAMLVHAGPADRAAHATGSGALSMLGRVDHVRFIGPSQFEASVRLDDDPKSVPVTVSMRIEKWQWKITRIQMPDQFLSQHVGART</sequence>
<dbReference type="InterPro" id="IPR021330">
    <property type="entry name" value="DUF2939"/>
</dbReference>
<dbReference type="KEGG" id="lck:HN018_02030"/>
<evidence type="ECO:0000256" key="1">
    <source>
        <dbReference type="SAM" id="SignalP"/>
    </source>
</evidence>
<gene>
    <name evidence="2" type="ORF">HN018_02030</name>
</gene>
<evidence type="ECO:0000313" key="2">
    <source>
        <dbReference type="EMBL" id="QKE88984.1"/>
    </source>
</evidence>
<proteinExistence type="predicted"/>
<evidence type="ECO:0000313" key="3">
    <source>
        <dbReference type="Proteomes" id="UP000500767"/>
    </source>
</evidence>
<organism evidence="2 3">
    <name type="scientific">Lichenicola cladoniae</name>
    <dbReference type="NCBI Taxonomy" id="1484109"/>
    <lineage>
        <taxon>Bacteria</taxon>
        <taxon>Pseudomonadati</taxon>
        <taxon>Pseudomonadota</taxon>
        <taxon>Alphaproteobacteria</taxon>
        <taxon>Acetobacterales</taxon>
        <taxon>Acetobacteraceae</taxon>
        <taxon>Lichenicola</taxon>
    </lineage>
</organism>
<dbReference type="RefSeq" id="WP_171836082.1">
    <property type="nucleotide sequence ID" value="NZ_CP053708.1"/>
</dbReference>